<proteinExistence type="predicted"/>
<dbReference type="InterPro" id="IPR011990">
    <property type="entry name" value="TPR-like_helical_dom_sf"/>
</dbReference>
<keyword evidence="2 3" id="KW-0802">TPR repeat</keyword>
<dbReference type="SUPFAM" id="SSF48452">
    <property type="entry name" value="TPR-like"/>
    <property type="match status" value="2"/>
</dbReference>
<feature type="repeat" description="TPR" evidence="3">
    <location>
        <begin position="160"/>
        <end position="193"/>
    </location>
</feature>
<dbReference type="Gene3D" id="1.25.40.10">
    <property type="entry name" value="Tetratricopeptide repeat domain"/>
    <property type="match status" value="2"/>
</dbReference>
<feature type="repeat" description="TPR" evidence="3">
    <location>
        <begin position="364"/>
        <end position="397"/>
    </location>
</feature>
<dbReference type="Pfam" id="PF13424">
    <property type="entry name" value="TPR_12"/>
    <property type="match status" value="1"/>
</dbReference>
<dbReference type="Pfam" id="PF13174">
    <property type="entry name" value="TPR_6"/>
    <property type="match status" value="1"/>
</dbReference>
<dbReference type="RefSeq" id="WP_311364372.1">
    <property type="nucleotide sequence ID" value="NZ_JAVRIC010000006.1"/>
</dbReference>
<dbReference type="Proteomes" id="UP001254608">
    <property type="component" value="Unassembled WGS sequence"/>
</dbReference>
<gene>
    <name evidence="5" type="ORF">RM530_06315</name>
</gene>
<feature type="coiled-coil region" evidence="4">
    <location>
        <begin position="335"/>
        <end position="365"/>
    </location>
</feature>
<keyword evidence="4" id="KW-0175">Coiled coil</keyword>
<evidence type="ECO:0000313" key="6">
    <source>
        <dbReference type="Proteomes" id="UP001254608"/>
    </source>
</evidence>
<dbReference type="PANTHER" id="PTHR45586:SF1">
    <property type="entry name" value="LIPOPOLYSACCHARIDE ASSEMBLY PROTEIN B"/>
    <property type="match status" value="1"/>
</dbReference>
<keyword evidence="6" id="KW-1185">Reference proteome</keyword>
<evidence type="ECO:0000256" key="4">
    <source>
        <dbReference type="SAM" id="Coils"/>
    </source>
</evidence>
<sequence length="545" mass="60605">MTPPSAIEIAQVEPRVDTPSTRLLYHMMAGELAEGRGMPGVAAREFRQVLAARPDAQLAARTTALSLAANDMDLAVESAETWQSIDPDELSANEVLARLYLRQDRIDDVLRQSRPLIEAHPGGRGEGFRALALLLSQEPKNAGSALKVLQTLADENEHDPAAYYAVGLIAVRYDELGLAEQSARRALEIDPAHKEAILLLAGVQVRQGETEQADKTLNQALRDNPNAAELRVGYAKLLLETDQIGRARKQLELALQSERNNADALYALSLIELDQRNIDAARGHLQQLINSGQRRDEAAYYLGRIAEVDKQPQKALEWYSQVEGGPQGLDAVMRIAAVEAQLGRVDEARSQLERLRRAYPQLSTRLYSAEGEILYASEEYPAALEMYEQALDEHPDDADLLYGRSLVQEQLGNIGAAEADLRRIVSLDPEDARALNALGYMLTTHTQRFQEALGLIKRAAELTPNDAAVIDSLGWVHYRLGDLQQAHDYLQRAFDHMRDPEIAAHLGEVLWQMGRQSEARQVWETALRDDPDHPVLRETVGRLAR</sequence>
<evidence type="ECO:0000256" key="1">
    <source>
        <dbReference type="ARBA" id="ARBA00022737"/>
    </source>
</evidence>
<dbReference type="EMBL" id="JAVRIC010000006">
    <property type="protein sequence ID" value="MDT0496979.1"/>
    <property type="molecule type" value="Genomic_DNA"/>
</dbReference>
<organism evidence="5 6">
    <name type="scientific">Banduia mediterranea</name>
    <dbReference type="NCBI Taxonomy" id="3075609"/>
    <lineage>
        <taxon>Bacteria</taxon>
        <taxon>Pseudomonadati</taxon>
        <taxon>Pseudomonadota</taxon>
        <taxon>Gammaproteobacteria</taxon>
        <taxon>Nevskiales</taxon>
        <taxon>Algiphilaceae</taxon>
        <taxon>Banduia</taxon>
    </lineage>
</organism>
<dbReference type="PROSITE" id="PS50005">
    <property type="entry name" value="TPR"/>
    <property type="match status" value="4"/>
</dbReference>
<accession>A0ABU2WH63</accession>
<evidence type="ECO:0000256" key="2">
    <source>
        <dbReference type="ARBA" id="ARBA00022803"/>
    </source>
</evidence>
<keyword evidence="1" id="KW-0677">Repeat</keyword>
<reference evidence="5 6" key="1">
    <citation type="submission" date="2023-09" db="EMBL/GenBank/DDBJ databases">
        <authorList>
            <person name="Rey-Velasco X."/>
        </authorList>
    </citation>
    <scope>NUCLEOTIDE SEQUENCE [LARGE SCALE GENOMIC DNA]</scope>
    <source>
        <strain evidence="5 6">W345</strain>
    </source>
</reference>
<comment type="caution">
    <text evidence="5">The sequence shown here is derived from an EMBL/GenBank/DDBJ whole genome shotgun (WGS) entry which is preliminary data.</text>
</comment>
<dbReference type="SMART" id="SM00028">
    <property type="entry name" value="TPR"/>
    <property type="match status" value="7"/>
</dbReference>
<protein>
    <submittedName>
        <fullName evidence="5">Tetratricopeptide repeat protein</fullName>
    </submittedName>
</protein>
<name>A0ABU2WH63_9GAMM</name>
<evidence type="ECO:0000256" key="3">
    <source>
        <dbReference type="PROSITE-ProRule" id="PRU00339"/>
    </source>
</evidence>
<dbReference type="Pfam" id="PF14559">
    <property type="entry name" value="TPR_19"/>
    <property type="match status" value="1"/>
</dbReference>
<dbReference type="InterPro" id="IPR051012">
    <property type="entry name" value="CellSynth/LPSAsmb/PSIAsmb"/>
</dbReference>
<dbReference type="SUPFAM" id="SSF81901">
    <property type="entry name" value="HCP-like"/>
    <property type="match status" value="1"/>
</dbReference>
<dbReference type="InterPro" id="IPR019734">
    <property type="entry name" value="TPR_rpt"/>
</dbReference>
<dbReference type="Pfam" id="PF13432">
    <property type="entry name" value="TPR_16"/>
    <property type="match status" value="2"/>
</dbReference>
<dbReference type="PANTHER" id="PTHR45586">
    <property type="entry name" value="TPR REPEAT-CONTAINING PROTEIN PA4667"/>
    <property type="match status" value="1"/>
</dbReference>
<feature type="repeat" description="TPR" evidence="3">
    <location>
        <begin position="500"/>
        <end position="533"/>
    </location>
</feature>
<feature type="repeat" description="TPR" evidence="3">
    <location>
        <begin position="194"/>
        <end position="227"/>
    </location>
</feature>
<evidence type="ECO:0000313" key="5">
    <source>
        <dbReference type="EMBL" id="MDT0496979.1"/>
    </source>
</evidence>